<protein>
    <recommendedName>
        <fullName evidence="1">Uracil-DNA glycosylase-like domain-containing protein</fullName>
    </recommendedName>
</protein>
<evidence type="ECO:0000259" key="1">
    <source>
        <dbReference type="Pfam" id="PF03167"/>
    </source>
</evidence>
<reference evidence="2 3" key="1">
    <citation type="submission" date="2024-02" db="EMBL/GenBank/DDBJ databases">
        <title>The Genome Sequence of Enterococcus sp. DIV0159.</title>
        <authorList>
            <person name="Earl A."/>
            <person name="Manson A."/>
            <person name="Gilmore M."/>
            <person name="Sanders J."/>
            <person name="Shea T."/>
            <person name="Howe W."/>
            <person name="Livny J."/>
            <person name="Cuomo C."/>
            <person name="Neafsey D."/>
            <person name="Birren B."/>
        </authorList>
    </citation>
    <scope>NUCLEOTIDE SEQUENCE [LARGE SCALE GENOMIC DNA]</scope>
    <source>
        <strain evidence="2 3">665A</strain>
    </source>
</reference>
<keyword evidence="3" id="KW-1185">Reference proteome</keyword>
<dbReference type="RefSeq" id="WP_242704596.1">
    <property type="nucleotide sequence ID" value="NZ_JAFREL020000003.1"/>
</dbReference>
<dbReference type="Proteomes" id="UP000664357">
    <property type="component" value="Unassembled WGS sequence"/>
</dbReference>
<dbReference type="SUPFAM" id="SSF52141">
    <property type="entry name" value="Uracil-DNA glycosylase-like"/>
    <property type="match status" value="1"/>
</dbReference>
<dbReference type="InterPro" id="IPR005122">
    <property type="entry name" value="Uracil-DNA_glycosylase-like"/>
</dbReference>
<dbReference type="Pfam" id="PF03167">
    <property type="entry name" value="UDG"/>
    <property type="match status" value="1"/>
</dbReference>
<organism evidence="2 3">
    <name type="scientific">Candidatus Enterococcus ferrettii</name>
    <dbReference type="NCBI Taxonomy" id="2815324"/>
    <lineage>
        <taxon>Bacteria</taxon>
        <taxon>Bacillati</taxon>
        <taxon>Bacillota</taxon>
        <taxon>Bacilli</taxon>
        <taxon>Lactobacillales</taxon>
        <taxon>Enterococcaceae</taxon>
        <taxon>Enterococcus</taxon>
    </lineage>
</organism>
<sequence>MKMETLVTFVKKHYPEDAEEILTYLPKQTIDPQKIRAIMINEVAASSPMEDFYSLEDKPEYLQTTLAIFEQADASIQTMDDILDLGIYITNTVKMPKGSTAISNETIDYFLPILKTELELFPNLEVVMLMGEVARKAFNKIAKAATKKNALPSGSTYKLRHSEWYYQNLRILPAYILTGKNLKIEKSKSRMSAEEIRKMLRIIRDCK</sequence>
<gene>
    <name evidence="2" type="ORF">JZO67_003966</name>
</gene>
<feature type="domain" description="Uracil-DNA glycosylase-like" evidence="1">
    <location>
        <begin position="79"/>
        <end position="157"/>
    </location>
</feature>
<proteinExistence type="predicted"/>
<dbReference type="Gene3D" id="3.40.470.10">
    <property type="entry name" value="Uracil-DNA glycosylase-like domain"/>
    <property type="match status" value="1"/>
</dbReference>
<evidence type="ECO:0000313" key="2">
    <source>
        <dbReference type="EMBL" id="MEO1771984.1"/>
    </source>
</evidence>
<comment type="caution">
    <text evidence="2">The sequence shown here is derived from an EMBL/GenBank/DDBJ whole genome shotgun (WGS) entry which is preliminary data.</text>
</comment>
<name>A0ABV0EWN3_9ENTE</name>
<dbReference type="EMBL" id="JAFREL020000003">
    <property type="protein sequence ID" value="MEO1771984.1"/>
    <property type="molecule type" value="Genomic_DNA"/>
</dbReference>
<evidence type="ECO:0000313" key="3">
    <source>
        <dbReference type="Proteomes" id="UP000664357"/>
    </source>
</evidence>
<accession>A0ABV0EWN3</accession>
<dbReference type="InterPro" id="IPR036895">
    <property type="entry name" value="Uracil-DNA_glycosylase-like_sf"/>
</dbReference>